<evidence type="ECO:0000313" key="1">
    <source>
        <dbReference type="EMBL" id="KAJ8618233.1"/>
    </source>
</evidence>
<gene>
    <name evidence="1" type="ORF">MRB53_014419</name>
</gene>
<name>A0ACC2KAS8_PERAE</name>
<dbReference type="EMBL" id="CM056812">
    <property type="protein sequence ID" value="KAJ8618233.1"/>
    <property type="molecule type" value="Genomic_DNA"/>
</dbReference>
<reference evidence="1 2" key="1">
    <citation type="journal article" date="2022" name="Hortic Res">
        <title>A haplotype resolved chromosomal level avocado genome allows analysis of novel avocado genes.</title>
        <authorList>
            <person name="Nath O."/>
            <person name="Fletcher S.J."/>
            <person name="Hayward A."/>
            <person name="Shaw L.M."/>
            <person name="Masouleh A.K."/>
            <person name="Furtado A."/>
            <person name="Henry R.J."/>
            <person name="Mitter N."/>
        </authorList>
    </citation>
    <scope>NUCLEOTIDE SEQUENCE [LARGE SCALE GENOMIC DNA]</scope>
    <source>
        <strain evidence="2">cv. Hass</strain>
    </source>
</reference>
<accession>A0ACC2KAS8</accession>
<protein>
    <submittedName>
        <fullName evidence="1">Uncharacterized protein</fullName>
    </submittedName>
</protein>
<comment type="caution">
    <text evidence="1">The sequence shown here is derived from an EMBL/GenBank/DDBJ whole genome shotgun (WGS) entry which is preliminary data.</text>
</comment>
<dbReference type="Proteomes" id="UP001234297">
    <property type="component" value="Chromosome 4"/>
</dbReference>
<sequence>MSDPADSDHSQAPHLFPRQRAGGSGERGQREQLPGLWAFFGAAQIGNVVGDADDRDSLGPSQIRDREREEPRRRREGLSRFGDLSCRRFVTKL</sequence>
<organism evidence="1 2">
    <name type="scientific">Persea americana</name>
    <name type="common">Avocado</name>
    <dbReference type="NCBI Taxonomy" id="3435"/>
    <lineage>
        <taxon>Eukaryota</taxon>
        <taxon>Viridiplantae</taxon>
        <taxon>Streptophyta</taxon>
        <taxon>Embryophyta</taxon>
        <taxon>Tracheophyta</taxon>
        <taxon>Spermatophyta</taxon>
        <taxon>Magnoliopsida</taxon>
        <taxon>Magnoliidae</taxon>
        <taxon>Laurales</taxon>
        <taxon>Lauraceae</taxon>
        <taxon>Persea</taxon>
    </lineage>
</organism>
<evidence type="ECO:0000313" key="2">
    <source>
        <dbReference type="Proteomes" id="UP001234297"/>
    </source>
</evidence>
<proteinExistence type="predicted"/>
<keyword evidence="2" id="KW-1185">Reference proteome</keyword>